<organism evidence="1">
    <name type="scientific">marine sediment metagenome</name>
    <dbReference type="NCBI Taxonomy" id="412755"/>
    <lineage>
        <taxon>unclassified sequences</taxon>
        <taxon>metagenomes</taxon>
        <taxon>ecological metagenomes</taxon>
    </lineage>
</organism>
<protein>
    <submittedName>
        <fullName evidence="1">Uncharacterized protein</fullName>
    </submittedName>
</protein>
<dbReference type="EMBL" id="LAZR01005039">
    <property type="protein sequence ID" value="KKN03376.1"/>
    <property type="molecule type" value="Genomic_DNA"/>
</dbReference>
<evidence type="ECO:0000313" key="1">
    <source>
        <dbReference type="EMBL" id="KKN03376.1"/>
    </source>
</evidence>
<sequence length="123" mass="13581">MAGRPKKSFSIEEVAVLEQLAFEGCQTGTIANITGIAYNTLTRHFGKNLTKKRCERKQWLRQCQNSQAQTSADMCKFLGKNELGQVDKQIITTKDVPIAVPEAEKEAMDAACKVYKLKLAGSA</sequence>
<dbReference type="AlphaFoldDB" id="A0A0F9PQP1"/>
<proteinExistence type="predicted"/>
<comment type="caution">
    <text evidence="1">The sequence shown here is derived from an EMBL/GenBank/DDBJ whole genome shotgun (WGS) entry which is preliminary data.</text>
</comment>
<accession>A0A0F9PQP1</accession>
<name>A0A0F9PQP1_9ZZZZ</name>
<gene>
    <name evidence="1" type="ORF">LCGC14_1108240</name>
</gene>
<reference evidence="1" key="1">
    <citation type="journal article" date="2015" name="Nature">
        <title>Complex archaea that bridge the gap between prokaryotes and eukaryotes.</title>
        <authorList>
            <person name="Spang A."/>
            <person name="Saw J.H."/>
            <person name="Jorgensen S.L."/>
            <person name="Zaremba-Niedzwiedzka K."/>
            <person name="Martijn J."/>
            <person name="Lind A.E."/>
            <person name="van Eijk R."/>
            <person name="Schleper C."/>
            <person name="Guy L."/>
            <person name="Ettema T.J."/>
        </authorList>
    </citation>
    <scope>NUCLEOTIDE SEQUENCE</scope>
</reference>